<keyword evidence="10" id="KW-1185">Reference proteome</keyword>
<dbReference type="PROSITE" id="PS51354">
    <property type="entry name" value="GLUTAREDOXIN_2"/>
    <property type="match status" value="1"/>
</dbReference>
<dbReference type="InterPro" id="IPR051548">
    <property type="entry name" value="Grx-like_ET"/>
</dbReference>
<evidence type="ECO:0000259" key="8">
    <source>
        <dbReference type="Pfam" id="PF00462"/>
    </source>
</evidence>
<dbReference type="RefSeq" id="WP_086991933.1">
    <property type="nucleotide sequence ID" value="NZ_FUHU01000033.1"/>
</dbReference>
<evidence type="ECO:0000256" key="2">
    <source>
        <dbReference type="ARBA" id="ARBA00007787"/>
    </source>
</evidence>
<evidence type="ECO:0000256" key="1">
    <source>
        <dbReference type="ARBA" id="ARBA00002292"/>
    </source>
</evidence>
<dbReference type="GO" id="GO:0009055">
    <property type="term" value="F:electron transfer activity"/>
    <property type="evidence" value="ECO:0007669"/>
    <property type="project" value="TreeGrafter"/>
</dbReference>
<evidence type="ECO:0000256" key="3">
    <source>
        <dbReference type="ARBA" id="ARBA00017945"/>
    </source>
</evidence>
<evidence type="ECO:0000256" key="7">
    <source>
        <dbReference type="ARBA" id="ARBA00023284"/>
    </source>
</evidence>
<accession>A0A1R4FZD0</accession>
<dbReference type="AlphaFoldDB" id="A0A1R4FZD0"/>
<dbReference type="SUPFAM" id="SSF52833">
    <property type="entry name" value="Thioredoxin-like"/>
    <property type="match status" value="1"/>
</dbReference>
<dbReference type="PANTHER" id="PTHR34386">
    <property type="entry name" value="GLUTAREDOXIN"/>
    <property type="match status" value="1"/>
</dbReference>
<keyword evidence="4" id="KW-0813">Transport</keyword>
<dbReference type="InterPro" id="IPR011909">
    <property type="entry name" value="GlrX_NrdH"/>
</dbReference>
<keyword evidence="5" id="KW-0249">Electron transport</keyword>
<reference evidence="9 10" key="1">
    <citation type="submission" date="2017-02" db="EMBL/GenBank/DDBJ databases">
        <authorList>
            <person name="Peterson S.W."/>
        </authorList>
    </citation>
    <scope>NUCLEOTIDE SEQUENCE [LARGE SCALE GENOMIC DNA]</scope>
    <source>
        <strain evidence="9 10">LMG 22410</strain>
    </source>
</reference>
<evidence type="ECO:0000256" key="6">
    <source>
        <dbReference type="ARBA" id="ARBA00023157"/>
    </source>
</evidence>
<proteinExistence type="inferred from homology"/>
<name>A0A1R4FZD0_9MICO</name>
<dbReference type="Proteomes" id="UP000195787">
    <property type="component" value="Unassembled WGS sequence"/>
</dbReference>
<keyword evidence="6" id="KW-1015">Disulfide bond</keyword>
<evidence type="ECO:0000256" key="5">
    <source>
        <dbReference type="ARBA" id="ARBA00022982"/>
    </source>
</evidence>
<gene>
    <name evidence="9" type="ORF">CZ674_07500</name>
</gene>
<sequence>MQVIIYTKPGCVQCSATTRYLDDRGVQYVAADVTADAAALEAVQQLGYAAAPVVVADGNHWSGFRPEKLDEIAGAA</sequence>
<dbReference type="InterPro" id="IPR036249">
    <property type="entry name" value="Thioredoxin-like_sf"/>
</dbReference>
<dbReference type="Pfam" id="PF00462">
    <property type="entry name" value="Glutaredoxin"/>
    <property type="match status" value="1"/>
</dbReference>
<keyword evidence="7" id="KW-0676">Redox-active center</keyword>
<dbReference type="GeneID" id="303173061"/>
<dbReference type="CDD" id="cd02976">
    <property type="entry name" value="NrdH"/>
    <property type="match status" value="1"/>
</dbReference>
<dbReference type="PANTHER" id="PTHR34386:SF1">
    <property type="entry name" value="GLUTAREDOXIN-LIKE PROTEIN NRDH"/>
    <property type="match status" value="1"/>
</dbReference>
<evidence type="ECO:0000313" key="10">
    <source>
        <dbReference type="Proteomes" id="UP000195787"/>
    </source>
</evidence>
<dbReference type="InterPro" id="IPR002109">
    <property type="entry name" value="Glutaredoxin"/>
</dbReference>
<feature type="domain" description="Glutaredoxin" evidence="8">
    <location>
        <begin position="3"/>
        <end position="61"/>
    </location>
</feature>
<dbReference type="GO" id="GO:0045454">
    <property type="term" value="P:cell redox homeostasis"/>
    <property type="evidence" value="ECO:0007669"/>
    <property type="project" value="InterPro"/>
</dbReference>
<organism evidence="9 10">
    <name type="scientific">Agrococcus casei LMG 22410</name>
    <dbReference type="NCBI Taxonomy" id="1255656"/>
    <lineage>
        <taxon>Bacteria</taxon>
        <taxon>Bacillati</taxon>
        <taxon>Actinomycetota</taxon>
        <taxon>Actinomycetes</taxon>
        <taxon>Micrococcales</taxon>
        <taxon>Microbacteriaceae</taxon>
        <taxon>Agrococcus</taxon>
    </lineage>
</organism>
<dbReference type="Gene3D" id="3.40.30.10">
    <property type="entry name" value="Glutaredoxin"/>
    <property type="match status" value="1"/>
</dbReference>
<comment type="function">
    <text evidence="1">Electron transport system for the ribonucleotide reductase system NrdEF.</text>
</comment>
<dbReference type="EMBL" id="FUHU01000033">
    <property type="protein sequence ID" value="SJM61062.1"/>
    <property type="molecule type" value="Genomic_DNA"/>
</dbReference>
<dbReference type="NCBIfam" id="TIGR02194">
    <property type="entry name" value="GlrX_NrdH"/>
    <property type="match status" value="1"/>
</dbReference>
<evidence type="ECO:0000256" key="4">
    <source>
        <dbReference type="ARBA" id="ARBA00022448"/>
    </source>
</evidence>
<comment type="similarity">
    <text evidence="2">Belongs to the glutaredoxin family.</text>
</comment>
<dbReference type="OrthoDB" id="8545217at2"/>
<evidence type="ECO:0000313" key="9">
    <source>
        <dbReference type="EMBL" id="SJM61062.1"/>
    </source>
</evidence>
<protein>
    <recommendedName>
        <fullName evidence="3">Glutaredoxin-like protein NrdH</fullName>
    </recommendedName>
</protein>